<keyword evidence="4" id="KW-0336">GPI-anchor</keyword>
<dbReference type="GO" id="GO:0004553">
    <property type="term" value="F:hydrolase activity, hydrolyzing O-glycosyl compounds"/>
    <property type="evidence" value="ECO:0007669"/>
    <property type="project" value="InterPro"/>
</dbReference>
<dbReference type="PANTHER" id="PTHR31044">
    <property type="entry name" value="BETA-1,3 GLUCANASE"/>
    <property type="match status" value="1"/>
</dbReference>
<feature type="signal peptide" evidence="14">
    <location>
        <begin position="1"/>
        <end position="18"/>
    </location>
</feature>
<dbReference type="InterPro" id="IPR000490">
    <property type="entry name" value="Glyco_hydro_17"/>
</dbReference>
<keyword evidence="17" id="KW-1185">Reference proteome</keyword>
<dbReference type="Pfam" id="PF00332">
    <property type="entry name" value="Glyco_hydro_17"/>
    <property type="match status" value="1"/>
</dbReference>
<sequence length="404" mass="43550">MMLLCYLFYLCFVLQVAGEDSVELVRLHDHHSIPVSPQVLSHTAVLVPNGHLHHISRSVLVAESWTRANVLAHYPGINITTIVAAHNLLCDKGQEKTCSLVLPSLRNIHHTLTRWGLHKEIKVSASFSSACLLPNSGKFRPELAELHIKPILSFLQDSKSPYLVNPSSNLPTLSEDDLILLKSHSDALEDLGFSNLNINQMIIKDAKQPKLGRRKLSSFQENKIVDPIPVRPTPLSPISPPGIGSSAPAGSPLPPWLGTVSPPPQSHPVTPPAYPPYGFHLPPCTPSGGHGGGAVAAPSAHPRGLWCVAKPSVPPEALQEALDYACGQGGADCAAIKPRGSCYYPNTIVAHASFAFNSYWQKNKGNGGTCGFQGTAMLIDSDPRKLTDQVYFSAGYGRCRFTLG</sequence>
<dbReference type="GO" id="GO:0098552">
    <property type="term" value="C:side of membrane"/>
    <property type="evidence" value="ECO:0007669"/>
    <property type="project" value="UniProtKB-KW"/>
</dbReference>
<dbReference type="AlphaFoldDB" id="A0AAV1DTP6"/>
<dbReference type="FunFam" id="1.20.58.1040:FF:000001">
    <property type="entry name" value="Glucan endo-1,3-beta-glucosidase 4"/>
    <property type="match status" value="1"/>
</dbReference>
<name>A0AAV1DTP6_OLDCO</name>
<dbReference type="InterPro" id="IPR044788">
    <property type="entry name" value="X8_dom_prot"/>
</dbReference>
<dbReference type="Gene3D" id="3.20.20.80">
    <property type="entry name" value="Glycosidases"/>
    <property type="match status" value="1"/>
</dbReference>
<dbReference type="InterPro" id="IPR017853">
    <property type="entry name" value="GH"/>
</dbReference>
<evidence type="ECO:0000256" key="1">
    <source>
        <dbReference type="ARBA" id="ARBA00004609"/>
    </source>
</evidence>
<dbReference type="SMART" id="SM00768">
    <property type="entry name" value="X8"/>
    <property type="match status" value="1"/>
</dbReference>
<keyword evidence="11" id="KW-0326">Glycosidase</keyword>
<gene>
    <name evidence="16" type="ORF">OLC1_LOCUS18734</name>
</gene>
<keyword evidence="9" id="KW-0325">Glycoprotein</keyword>
<evidence type="ECO:0000256" key="6">
    <source>
        <dbReference type="ARBA" id="ARBA00022801"/>
    </source>
</evidence>
<feature type="compositionally biased region" description="Low complexity" evidence="13">
    <location>
        <begin position="241"/>
        <end position="250"/>
    </location>
</feature>
<dbReference type="GO" id="GO:0005975">
    <property type="term" value="P:carbohydrate metabolic process"/>
    <property type="evidence" value="ECO:0007669"/>
    <property type="project" value="InterPro"/>
</dbReference>
<evidence type="ECO:0000256" key="8">
    <source>
        <dbReference type="ARBA" id="ARBA00023157"/>
    </source>
</evidence>
<proteinExistence type="inferred from homology"/>
<dbReference type="GO" id="GO:0005886">
    <property type="term" value="C:plasma membrane"/>
    <property type="evidence" value="ECO:0007669"/>
    <property type="project" value="UniProtKB-SubCell"/>
</dbReference>
<dbReference type="Pfam" id="PF07983">
    <property type="entry name" value="X8"/>
    <property type="match status" value="1"/>
</dbReference>
<evidence type="ECO:0000313" key="16">
    <source>
        <dbReference type="EMBL" id="CAI9111285.1"/>
    </source>
</evidence>
<evidence type="ECO:0000256" key="3">
    <source>
        <dbReference type="ARBA" id="ARBA00022475"/>
    </source>
</evidence>
<evidence type="ECO:0000256" key="10">
    <source>
        <dbReference type="ARBA" id="ARBA00023288"/>
    </source>
</evidence>
<dbReference type="GO" id="GO:0009506">
    <property type="term" value="C:plasmodesma"/>
    <property type="evidence" value="ECO:0007669"/>
    <property type="project" value="UniProtKB-ARBA"/>
</dbReference>
<keyword evidence="6" id="KW-0378">Hydrolase</keyword>
<reference evidence="16" key="1">
    <citation type="submission" date="2023-03" db="EMBL/GenBank/DDBJ databases">
        <authorList>
            <person name="Julca I."/>
        </authorList>
    </citation>
    <scope>NUCLEOTIDE SEQUENCE</scope>
</reference>
<organism evidence="16 17">
    <name type="scientific">Oldenlandia corymbosa var. corymbosa</name>
    <dbReference type="NCBI Taxonomy" id="529605"/>
    <lineage>
        <taxon>Eukaryota</taxon>
        <taxon>Viridiplantae</taxon>
        <taxon>Streptophyta</taxon>
        <taxon>Embryophyta</taxon>
        <taxon>Tracheophyta</taxon>
        <taxon>Spermatophyta</taxon>
        <taxon>Magnoliopsida</taxon>
        <taxon>eudicotyledons</taxon>
        <taxon>Gunneridae</taxon>
        <taxon>Pentapetalae</taxon>
        <taxon>asterids</taxon>
        <taxon>lamiids</taxon>
        <taxon>Gentianales</taxon>
        <taxon>Rubiaceae</taxon>
        <taxon>Rubioideae</taxon>
        <taxon>Spermacoceae</taxon>
        <taxon>Hedyotis-Oldenlandia complex</taxon>
        <taxon>Oldenlandia</taxon>
    </lineage>
</organism>
<feature type="region of interest" description="Disordered" evidence="13">
    <location>
        <begin position="239"/>
        <end position="268"/>
    </location>
</feature>
<feature type="chain" id="PRO_5043852611" evidence="14">
    <location>
        <begin position="19"/>
        <end position="404"/>
    </location>
</feature>
<protein>
    <submittedName>
        <fullName evidence="16">OLC1v1011472C1</fullName>
    </submittedName>
</protein>
<evidence type="ECO:0000256" key="12">
    <source>
        <dbReference type="RuleBase" id="RU004335"/>
    </source>
</evidence>
<evidence type="ECO:0000256" key="7">
    <source>
        <dbReference type="ARBA" id="ARBA00023136"/>
    </source>
</evidence>
<comment type="subcellular location">
    <subcellularLocation>
        <location evidence="1">Cell membrane</location>
        <topology evidence="1">Lipid-anchor</topology>
        <topology evidence="1">GPI-anchor</topology>
    </subcellularLocation>
</comment>
<dbReference type="Proteomes" id="UP001161247">
    <property type="component" value="Chromosome 6"/>
</dbReference>
<dbReference type="SUPFAM" id="SSF51445">
    <property type="entry name" value="(Trans)glycosidases"/>
    <property type="match status" value="1"/>
</dbReference>
<keyword evidence="5 14" id="KW-0732">Signal</keyword>
<keyword evidence="7" id="KW-0472">Membrane</keyword>
<evidence type="ECO:0000259" key="15">
    <source>
        <dbReference type="SMART" id="SM00768"/>
    </source>
</evidence>
<feature type="compositionally biased region" description="Pro residues" evidence="13">
    <location>
        <begin position="251"/>
        <end position="268"/>
    </location>
</feature>
<evidence type="ECO:0000256" key="2">
    <source>
        <dbReference type="ARBA" id="ARBA00008773"/>
    </source>
</evidence>
<dbReference type="PANTHER" id="PTHR31044:SF140">
    <property type="entry name" value="EXPRESSED PROTEIN"/>
    <property type="match status" value="1"/>
</dbReference>
<evidence type="ECO:0000256" key="11">
    <source>
        <dbReference type="ARBA" id="ARBA00023295"/>
    </source>
</evidence>
<keyword evidence="8" id="KW-1015">Disulfide bond</keyword>
<feature type="domain" description="X8" evidence="15">
    <location>
        <begin position="305"/>
        <end position="401"/>
    </location>
</feature>
<keyword evidence="3" id="KW-1003">Cell membrane</keyword>
<evidence type="ECO:0000256" key="5">
    <source>
        <dbReference type="ARBA" id="ARBA00022729"/>
    </source>
</evidence>
<evidence type="ECO:0000313" key="17">
    <source>
        <dbReference type="Proteomes" id="UP001161247"/>
    </source>
</evidence>
<evidence type="ECO:0000256" key="9">
    <source>
        <dbReference type="ARBA" id="ARBA00023180"/>
    </source>
</evidence>
<comment type="similarity">
    <text evidence="2 12">Belongs to the glycosyl hydrolase 17 family.</text>
</comment>
<dbReference type="Gene3D" id="1.20.58.1040">
    <property type="match status" value="1"/>
</dbReference>
<accession>A0AAV1DTP6</accession>
<dbReference type="InterPro" id="IPR012946">
    <property type="entry name" value="X8"/>
</dbReference>
<evidence type="ECO:0000256" key="13">
    <source>
        <dbReference type="SAM" id="MobiDB-lite"/>
    </source>
</evidence>
<evidence type="ECO:0000256" key="4">
    <source>
        <dbReference type="ARBA" id="ARBA00022622"/>
    </source>
</evidence>
<keyword evidence="10" id="KW-0449">Lipoprotein</keyword>
<evidence type="ECO:0000256" key="14">
    <source>
        <dbReference type="SAM" id="SignalP"/>
    </source>
</evidence>
<dbReference type="EMBL" id="OX459123">
    <property type="protein sequence ID" value="CAI9111285.1"/>
    <property type="molecule type" value="Genomic_DNA"/>
</dbReference>